<evidence type="ECO:0000313" key="4">
    <source>
        <dbReference type="Proteomes" id="UP000018004"/>
    </source>
</evidence>
<accession>V6SMG5</accession>
<dbReference type="OrthoDB" id="981216at2"/>
<dbReference type="RefSeq" id="WP_023579542.1">
    <property type="nucleotide sequence ID" value="NZ_AVGG01000008.1"/>
</dbReference>
<protein>
    <recommendedName>
        <fullName evidence="2">ACB domain-containing protein</fullName>
    </recommendedName>
</protein>
<evidence type="ECO:0000256" key="1">
    <source>
        <dbReference type="ARBA" id="ARBA00023121"/>
    </source>
</evidence>
<dbReference type="Pfam" id="PF00887">
    <property type="entry name" value="ACBP"/>
    <property type="match status" value="1"/>
</dbReference>
<dbReference type="Gene3D" id="1.20.80.10">
    <property type="match status" value="1"/>
</dbReference>
<dbReference type="InterPro" id="IPR014352">
    <property type="entry name" value="FERM/acyl-CoA-bd_prot_sf"/>
</dbReference>
<dbReference type="eggNOG" id="COG4281">
    <property type="taxonomic scope" value="Bacteria"/>
</dbReference>
<dbReference type="GO" id="GO:0000062">
    <property type="term" value="F:fatty-acyl-CoA binding"/>
    <property type="evidence" value="ECO:0007669"/>
    <property type="project" value="InterPro"/>
</dbReference>
<dbReference type="SUPFAM" id="SSF47027">
    <property type="entry name" value="Acyl-CoA binding protein"/>
    <property type="match status" value="1"/>
</dbReference>
<dbReference type="InterPro" id="IPR000582">
    <property type="entry name" value="Acyl-CoA-binding_protein"/>
</dbReference>
<dbReference type="Proteomes" id="UP000018004">
    <property type="component" value="Unassembled WGS sequence"/>
</dbReference>
<dbReference type="PRINTS" id="PR00689">
    <property type="entry name" value="ACOABINDINGP"/>
</dbReference>
<dbReference type="GO" id="GO:0006631">
    <property type="term" value="P:fatty acid metabolic process"/>
    <property type="evidence" value="ECO:0007669"/>
    <property type="project" value="TreeGrafter"/>
</dbReference>
<dbReference type="PANTHER" id="PTHR23310">
    <property type="entry name" value="ACYL-COA-BINDING PROTEIN, ACBP"/>
    <property type="match status" value="1"/>
</dbReference>
<dbReference type="InterPro" id="IPR035984">
    <property type="entry name" value="Acyl-CoA-binding_sf"/>
</dbReference>
<sequence>MEKDLDILFDEAFKNAQLIQQSSVPIDLQLILYGLYKQATSDDSDSFHFRQETQNLRSAFKLNAWMQVNHLTTEEAKKRYIEIINKLMKERNL</sequence>
<keyword evidence="1" id="KW-0446">Lipid-binding</keyword>
<evidence type="ECO:0000259" key="2">
    <source>
        <dbReference type="PROSITE" id="PS51228"/>
    </source>
</evidence>
<gene>
    <name evidence="3" type="ORF">FLJC2902T_19430</name>
</gene>
<evidence type="ECO:0000313" key="3">
    <source>
        <dbReference type="EMBL" id="ESU27619.1"/>
    </source>
</evidence>
<reference evidence="3 4" key="1">
    <citation type="submission" date="2013-08" db="EMBL/GenBank/DDBJ databases">
        <title>Flavobacterium limnosediminis JC2902 genome sequencing.</title>
        <authorList>
            <person name="Lee K."/>
            <person name="Yi H."/>
            <person name="Park S."/>
            <person name="Chun J."/>
        </authorList>
    </citation>
    <scope>NUCLEOTIDE SEQUENCE [LARGE SCALE GENOMIC DNA]</scope>
    <source>
        <strain evidence="3 4">JC2902</strain>
    </source>
</reference>
<dbReference type="EMBL" id="AVGG01000008">
    <property type="protein sequence ID" value="ESU27619.1"/>
    <property type="molecule type" value="Genomic_DNA"/>
</dbReference>
<organism evidence="3 4">
    <name type="scientific">Flavobacterium limnosediminis JC2902</name>
    <dbReference type="NCBI Taxonomy" id="1341181"/>
    <lineage>
        <taxon>Bacteria</taxon>
        <taxon>Pseudomonadati</taxon>
        <taxon>Bacteroidota</taxon>
        <taxon>Flavobacteriia</taxon>
        <taxon>Flavobacteriales</taxon>
        <taxon>Flavobacteriaceae</taxon>
        <taxon>Flavobacterium</taxon>
    </lineage>
</organism>
<feature type="domain" description="ACB" evidence="2">
    <location>
        <begin position="5"/>
        <end position="93"/>
    </location>
</feature>
<proteinExistence type="predicted"/>
<dbReference type="STRING" id="1341181.FLJC2902T_19430"/>
<dbReference type="PANTHER" id="PTHR23310:SF62">
    <property type="entry name" value="ACYL-COA BINDING PROTEIN 1, ISOFORM A"/>
    <property type="match status" value="1"/>
</dbReference>
<comment type="caution">
    <text evidence="3">The sequence shown here is derived from an EMBL/GenBank/DDBJ whole genome shotgun (WGS) entry which is preliminary data.</text>
</comment>
<name>V6SMG5_9FLAO</name>
<dbReference type="PROSITE" id="PS51228">
    <property type="entry name" value="ACB_2"/>
    <property type="match status" value="1"/>
</dbReference>
<dbReference type="PATRIC" id="fig|1341181.4.peg.1910"/>
<dbReference type="AlphaFoldDB" id="V6SMG5"/>
<keyword evidence="4" id="KW-1185">Reference proteome</keyword>